<reference evidence="7" key="2">
    <citation type="submission" date="2025-08" db="UniProtKB">
        <authorList>
            <consortium name="Ensembl"/>
        </authorList>
    </citation>
    <scope>IDENTIFICATION</scope>
</reference>
<dbReference type="CDD" id="cd01647">
    <property type="entry name" value="RT_LTR"/>
    <property type="match status" value="1"/>
</dbReference>
<dbReference type="SUPFAM" id="SSF56672">
    <property type="entry name" value="DNA/RNA polymerases"/>
    <property type="match status" value="1"/>
</dbReference>
<feature type="region of interest" description="Disordered" evidence="4">
    <location>
        <begin position="1079"/>
        <end position="1139"/>
    </location>
</feature>
<dbReference type="InterPro" id="IPR036397">
    <property type="entry name" value="RNaseH_sf"/>
</dbReference>
<name>A0AAR2LED0_PYGNA</name>
<reference evidence="7 8" key="1">
    <citation type="submission" date="2020-10" db="EMBL/GenBank/DDBJ databases">
        <title>Pygocentrus nattereri (red-bellied piranha) genome, fPygNat1, primary haplotype.</title>
        <authorList>
            <person name="Myers G."/>
            <person name="Meyer A."/>
            <person name="Karagic N."/>
            <person name="Pippel M."/>
            <person name="Winkler S."/>
            <person name="Tracey A."/>
            <person name="Wood J."/>
            <person name="Formenti G."/>
            <person name="Howe K."/>
            <person name="Fedrigo O."/>
            <person name="Jarvis E.D."/>
        </authorList>
    </citation>
    <scope>NUCLEOTIDE SEQUENCE [LARGE SCALE GENOMIC DNA]</scope>
</reference>
<evidence type="ECO:0000256" key="4">
    <source>
        <dbReference type="SAM" id="MobiDB-lite"/>
    </source>
</evidence>
<sequence>MPVKCLTYGKIDFCDSFERYESIFSRHKMDCGEATDFVHKIHLVDDKPFRLPYRRVPPSQYEKLRTALNEMEEKGIIRKSHSEYASPLVLVWKKNGDLRICTDFRWLNARTVKDAHPLPHQADALAALGGNVFFSTMDLTSGFYNVPLYEKHKKYTAFSSPFGLHEYNRMPQGLSNSPATFMRMMLAIFGDKNFTSVLCYLDDLMVFAPTEHLALERLEMVFSRLKNHNLKLAPKKCNFLKKSVRFLGHVICESGVQTDPGKVEAIGRVQKSDLMESDSVTPSKKKIRSFLGMVLYYQHFIEDCSAKAKPLFKLTSDQKIQGIAHRGKKLRMRKTVAPAKLSPDDWTSECQIAFDTLKHDLMHSVTLAHPDFNEPFILAVDASFDGIGVVLSQVPPGETVARPVAFASKTLSRSQLNYPAHKLEFLALKWAICEKFSHWLKGKHFIAWSDNNPLTYVLTKPKLDACEQRWVAKLAAYDFDLKYVPGTKNTVADALSREPFVQSCVCHRLWKEPYTSLLEEVNGVGRGTVRDAFRLTTNCLVVESQATTEGDPALVQDPLHPSGGSISAEEVSAVLDAHCNGGVSQLSCISPASLQLPQEDPSIVIPHSQLLSLQEQDATVSRVLYYVQRRRKPTARERGTESACVLRLLRHWKKLKIRNGILYRVKRHHRLNRKVFQFVIPGSLKKQVLHGVHDAAGHQGCARTLSLVSERFFWTGMNTDVMYYVKHCKRCILGKTPEPDARAPLENIHTSEPMELVCIDFWTAELSDKKTIDVLVVTDHFSKMSHAFPCRNQSAKQVARRLWNDFFCVYGFPKRIHSDQGANFESRLIKDLLEMAGVHKSHTTPYHPMGNGITERFNRTLGSMIRALPAKCKSKWPQMLQTLTFCYNCTVHETTGFAPFFLMFGRVPRLPIDVMFQHVLENDRVVSHHEFVQHLRRDLSEAAQIARKHALGEQDRHAKLYNRKIKGSPLAVGDRVLLANRGEKGKKKISDKWDSTPFDVVSVRSKINVYRIKDIYTGREKVVHRNLLLPVDFLIPDEQNGSQFSSVVSQSDDGVSDTVLVRSKEDSHARTMVWLMQSPENDQLDNDNAPDGCVDGSFDDLGHDLLPGEVSTDSHKDSANQNGTQSDNGTSQGPVHSTHLGATHSVACSEPMGTVRDRSGGVVCTQPQSSRAISVSSRFGRTIRPTQRLICEMSDQRIVDNASPVMGSVLGFFRRALVI</sequence>
<dbReference type="PANTHER" id="PTHR37984:SF15">
    <property type="entry name" value="INTEGRASE CATALYTIC DOMAIN-CONTAINING PROTEIN"/>
    <property type="match status" value="1"/>
</dbReference>
<feature type="compositionally biased region" description="Polar residues" evidence="4">
    <location>
        <begin position="1119"/>
        <end position="1135"/>
    </location>
</feature>
<dbReference type="Gene3D" id="3.30.420.10">
    <property type="entry name" value="Ribonuclease H-like superfamily/Ribonuclease H"/>
    <property type="match status" value="1"/>
</dbReference>
<accession>A0AAR2LED0</accession>
<organism evidence="7 8">
    <name type="scientific">Pygocentrus nattereri</name>
    <name type="common">Red-bellied piranha</name>
    <dbReference type="NCBI Taxonomy" id="42514"/>
    <lineage>
        <taxon>Eukaryota</taxon>
        <taxon>Metazoa</taxon>
        <taxon>Chordata</taxon>
        <taxon>Craniata</taxon>
        <taxon>Vertebrata</taxon>
        <taxon>Euteleostomi</taxon>
        <taxon>Actinopterygii</taxon>
        <taxon>Neopterygii</taxon>
        <taxon>Teleostei</taxon>
        <taxon>Ostariophysi</taxon>
        <taxon>Characiformes</taxon>
        <taxon>Characoidei</taxon>
        <taxon>Pygocentrus</taxon>
    </lineage>
</organism>
<dbReference type="InterPro" id="IPR001584">
    <property type="entry name" value="Integrase_cat-core"/>
</dbReference>
<evidence type="ECO:0000313" key="7">
    <source>
        <dbReference type="Ensembl" id="ENSPNAP00000072997.1"/>
    </source>
</evidence>
<dbReference type="GeneTree" id="ENSGT01100000263500"/>
<feature type="domain" description="Reverse transcriptase" evidence="5">
    <location>
        <begin position="72"/>
        <end position="251"/>
    </location>
</feature>
<dbReference type="PROSITE" id="PS50994">
    <property type="entry name" value="INTEGRASE"/>
    <property type="match status" value="1"/>
</dbReference>
<keyword evidence="8" id="KW-1185">Reference proteome</keyword>
<dbReference type="GO" id="GO:0004523">
    <property type="term" value="F:RNA-DNA hybrid ribonuclease activity"/>
    <property type="evidence" value="ECO:0007669"/>
    <property type="project" value="UniProtKB-EC"/>
</dbReference>
<dbReference type="InterPro" id="IPR012337">
    <property type="entry name" value="RNaseH-like_sf"/>
</dbReference>
<evidence type="ECO:0000259" key="5">
    <source>
        <dbReference type="PROSITE" id="PS50878"/>
    </source>
</evidence>
<dbReference type="Pfam" id="PF17919">
    <property type="entry name" value="RT_RNaseH_2"/>
    <property type="match status" value="1"/>
</dbReference>
<dbReference type="Proteomes" id="UP001501920">
    <property type="component" value="Chromosome 14"/>
</dbReference>
<dbReference type="Gene3D" id="3.30.70.270">
    <property type="match status" value="2"/>
</dbReference>
<protein>
    <recommendedName>
        <fullName evidence="3">Gypsy retrotransposon integrase-like protein 1</fullName>
        <ecNumber evidence="2">3.1.26.4</ecNumber>
    </recommendedName>
</protein>
<dbReference type="FunFam" id="3.30.420.10:FF:000032">
    <property type="entry name" value="Retrovirus-related Pol polyprotein from transposon 297-like Protein"/>
    <property type="match status" value="1"/>
</dbReference>
<dbReference type="Ensembl" id="ENSPNAT00000062057.1">
    <property type="protein sequence ID" value="ENSPNAP00000072997.1"/>
    <property type="gene ID" value="ENSPNAG00000032995.1"/>
</dbReference>
<dbReference type="InterPro" id="IPR000477">
    <property type="entry name" value="RT_dom"/>
</dbReference>
<evidence type="ECO:0000256" key="1">
    <source>
        <dbReference type="ARBA" id="ARBA00010879"/>
    </source>
</evidence>
<dbReference type="InterPro" id="IPR043502">
    <property type="entry name" value="DNA/RNA_pol_sf"/>
</dbReference>
<comment type="similarity">
    <text evidence="1">Belongs to the beta type-B retroviral polymerase family. HERV class-II K(HML-2) pol subfamily.</text>
</comment>
<dbReference type="SUPFAM" id="SSF53098">
    <property type="entry name" value="Ribonuclease H-like"/>
    <property type="match status" value="1"/>
</dbReference>
<dbReference type="Gene3D" id="3.10.20.370">
    <property type="match status" value="1"/>
</dbReference>
<dbReference type="InterPro" id="IPR041588">
    <property type="entry name" value="Integrase_H2C2"/>
</dbReference>
<dbReference type="EC" id="3.1.26.4" evidence="2"/>
<dbReference type="Gene3D" id="1.10.340.70">
    <property type="match status" value="1"/>
</dbReference>
<reference evidence="7" key="3">
    <citation type="submission" date="2025-09" db="UniProtKB">
        <authorList>
            <consortium name="Ensembl"/>
        </authorList>
    </citation>
    <scope>IDENTIFICATION</scope>
</reference>
<feature type="domain" description="Integrase catalytic" evidence="6">
    <location>
        <begin position="749"/>
        <end position="907"/>
    </location>
</feature>
<dbReference type="GO" id="GO:0015074">
    <property type="term" value="P:DNA integration"/>
    <property type="evidence" value="ECO:0007669"/>
    <property type="project" value="InterPro"/>
</dbReference>
<dbReference type="InterPro" id="IPR050951">
    <property type="entry name" value="Retrovirus_Pol_polyprotein"/>
</dbReference>
<dbReference type="InterPro" id="IPR043128">
    <property type="entry name" value="Rev_trsase/Diguanyl_cyclase"/>
</dbReference>
<dbReference type="GO" id="GO:0003676">
    <property type="term" value="F:nucleic acid binding"/>
    <property type="evidence" value="ECO:0007669"/>
    <property type="project" value="InterPro"/>
</dbReference>
<dbReference type="Pfam" id="PF17921">
    <property type="entry name" value="Integrase_H2C2"/>
    <property type="match status" value="1"/>
</dbReference>
<dbReference type="Gene3D" id="3.10.10.10">
    <property type="entry name" value="HIV Type 1 Reverse Transcriptase, subunit A, domain 1"/>
    <property type="match status" value="1"/>
</dbReference>
<dbReference type="CDD" id="cd09274">
    <property type="entry name" value="RNase_HI_RT_Ty3"/>
    <property type="match status" value="1"/>
</dbReference>
<proteinExistence type="inferred from homology"/>
<dbReference type="InterPro" id="IPR041577">
    <property type="entry name" value="RT_RNaseH_2"/>
</dbReference>
<evidence type="ECO:0000313" key="8">
    <source>
        <dbReference type="Proteomes" id="UP001501920"/>
    </source>
</evidence>
<dbReference type="PANTHER" id="PTHR37984">
    <property type="entry name" value="PROTEIN CBG26694"/>
    <property type="match status" value="1"/>
</dbReference>
<evidence type="ECO:0000259" key="6">
    <source>
        <dbReference type="PROSITE" id="PS50994"/>
    </source>
</evidence>
<dbReference type="Pfam" id="PF00078">
    <property type="entry name" value="RVT_1"/>
    <property type="match status" value="1"/>
</dbReference>
<dbReference type="FunFam" id="3.10.20.370:FF:000001">
    <property type="entry name" value="Retrovirus-related Pol polyprotein from transposon 17.6-like protein"/>
    <property type="match status" value="1"/>
</dbReference>
<dbReference type="FunFam" id="1.10.340.70:FF:000001">
    <property type="entry name" value="Retrovirus-related Pol polyprotein from transposon gypsy-like Protein"/>
    <property type="match status" value="1"/>
</dbReference>
<dbReference type="Pfam" id="PF00665">
    <property type="entry name" value="rve"/>
    <property type="match status" value="1"/>
</dbReference>
<evidence type="ECO:0000256" key="2">
    <source>
        <dbReference type="ARBA" id="ARBA00012180"/>
    </source>
</evidence>
<dbReference type="AlphaFoldDB" id="A0AAR2LED0"/>
<evidence type="ECO:0000256" key="3">
    <source>
        <dbReference type="ARBA" id="ARBA00039658"/>
    </source>
</evidence>
<dbReference type="PROSITE" id="PS50878">
    <property type="entry name" value="RT_POL"/>
    <property type="match status" value="1"/>
</dbReference>